<dbReference type="AlphaFoldDB" id="A0A922I284"/>
<name>A0A922I284_DERFA</name>
<gene>
    <name evidence="1" type="ORF">DERF_007443</name>
</gene>
<dbReference type="Proteomes" id="UP000790347">
    <property type="component" value="Unassembled WGS sequence"/>
</dbReference>
<proteinExistence type="predicted"/>
<keyword evidence="2" id="KW-1185">Reference proteome</keyword>
<comment type="caution">
    <text evidence="1">The sequence shown here is derived from an EMBL/GenBank/DDBJ whole genome shotgun (WGS) entry which is preliminary data.</text>
</comment>
<accession>A0A922I284</accession>
<reference evidence="1" key="2">
    <citation type="journal article" date="2022" name="Res Sq">
        <title>Comparative Genomics Reveals Insights into the Divergent Evolution of Astigmatic Mites and Household Pest Adaptations.</title>
        <authorList>
            <person name="Xiong Q."/>
            <person name="Wan A.T.-Y."/>
            <person name="Liu X.-Y."/>
            <person name="Fung C.S.-H."/>
            <person name="Xiao X."/>
            <person name="Malainual N."/>
            <person name="Hou J."/>
            <person name="Wang L."/>
            <person name="Wang M."/>
            <person name="Yang K."/>
            <person name="Cui Y."/>
            <person name="Leung E."/>
            <person name="Nong W."/>
            <person name="Shin S.-K."/>
            <person name="Au S."/>
            <person name="Jeong K.Y."/>
            <person name="Chew F.T."/>
            <person name="Hui J."/>
            <person name="Leung T.F."/>
            <person name="Tungtrongchitr A."/>
            <person name="Zhong N."/>
            <person name="Liu Z."/>
            <person name="Tsui S."/>
        </authorList>
    </citation>
    <scope>NUCLEOTIDE SEQUENCE</scope>
    <source>
        <strain evidence="1">Derf</strain>
        <tissue evidence="1">Whole organism</tissue>
    </source>
</reference>
<protein>
    <submittedName>
        <fullName evidence="1">Uncharacterized protein</fullName>
    </submittedName>
</protein>
<organism evidence="1 2">
    <name type="scientific">Dermatophagoides farinae</name>
    <name type="common">American house dust mite</name>
    <dbReference type="NCBI Taxonomy" id="6954"/>
    <lineage>
        <taxon>Eukaryota</taxon>
        <taxon>Metazoa</taxon>
        <taxon>Ecdysozoa</taxon>
        <taxon>Arthropoda</taxon>
        <taxon>Chelicerata</taxon>
        <taxon>Arachnida</taxon>
        <taxon>Acari</taxon>
        <taxon>Acariformes</taxon>
        <taxon>Sarcoptiformes</taxon>
        <taxon>Astigmata</taxon>
        <taxon>Psoroptidia</taxon>
        <taxon>Analgoidea</taxon>
        <taxon>Pyroglyphidae</taxon>
        <taxon>Dermatophagoidinae</taxon>
        <taxon>Dermatophagoides</taxon>
    </lineage>
</organism>
<reference evidence="1" key="1">
    <citation type="submission" date="2013-05" db="EMBL/GenBank/DDBJ databases">
        <authorList>
            <person name="Yim A.K.Y."/>
            <person name="Chan T.F."/>
            <person name="Ji K.M."/>
            <person name="Liu X.Y."/>
            <person name="Zhou J.W."/>
            <person name="Li R.Q."/>
            <person name="Yang K.Y."/>
            <person name="Li J."/>
            <person name="Li M."/>
            <person name="Law P.T.W."/>
            <person name="Wu Y.L."/>
            <person name="Cai Z.L."/>
            <person name="Qin H."/>
            <person name="Bao Y."/>
            <person name="Leung R.K.K."/>
            <person name="Ng P.K.S."/>
            <person name="Zou J."/>
            <person name="Zhong X.J."/>
            <person name="Ran P.X."/>
            <person name="Zhong N.S."/>
            <person name="Liu Z.G."/>
            <person name="Tsui S.K.W."/>
        </authorList>
    </citation>
    <scope>NUCLEOTIDE SEQUENCE</scope>
    <source>
        <strain evidence="1">Derf</strain>
        <tissue evidence="1">Whole organism</tissue>
    </source>
</reference>
<dbReference type="EMBL" id="ASGP02000003">
    <property type="protein sequence ID" value="KAH9516721.1"/>
    <property type="molecule type" value="Genomic_DNA"/>
</dbReference>
<sequence length="120" mass="14105">MFFLNNNHHHHHHHRLFIHSFKYDDADDDILVSFQIHKALHRRTLAYHYWNESMNRFIIIIFTCILNSSSSSSSTSSSTPTLSNILSNINVYYHHDDYASNKKNVKHNNIPSCIITLIQP</sequence>
<evidence type="ECO:0000313" key="2">
    <source>
        <dbReference type="Proteomes" id="UP000790347"/>
    </source>
</evidence>
<evidence type="ECO:0000313" key="1">
    <source>
        <dbReference type="EMBL" id="KAH9516721.1"/>
    </source>
</evidence>